<name>A0A9D1FXK6_9BACT</name>
<dbReference type="InterPro" id="IPR029044">
    <property type="entry name" value="Nucleotide-diphossugar_trans"/>
</dbReference>
<keyword evidence="2" id="KW-0808">Transferase</keyword>
<evidence type="ECO:0000313" key="5">
    <source>
        <dbReference type="EMBL" id="HIS83900.1"/>
    </source>
</evidence>
<dbReference type="Pfam" id="PF14393">
    <property type="entry name" value="DUF4422"/>
    <property type="match status" value="1"/>
</dbReference>
<evidence type="ECO:0000256" key="1">
    <source>
        <dbReference type="ARBA" id="ARBA00022676"/>
    </source>
</evidence>
<dbReference type="PANTHER" id="PTHR13778:SF47">
    <property type="entry name" value="LIPOPOLYSACCHARIDE 1,3-GALACTOSYLTRANSFERASE"/>
    <property type="match status" value="1"/>
</dbReference>
<dbReference type="Gene3D" id="3.90.550.10">
    <property type="entry name" value="Spore Coat Polysaccharide Biosynthesis Protein SpsA, Chain A"/>
    <property type="match status" value="1"/>
</dbReference>
<dbReference type="SUPFAM" id="SSF53448">
    <property type="entry name" value="Nucleotide-diphospho-sugar transferases"/>
    <property type="match status" value="1"/>
</dbReference>
<dbReference type="Pfam" id="PF01501">
    <property type="entry name" value="Glyco_transf_8"/>
    <property type="match status" value="1"/>
</dbReference>
<gene>
    <name evidence="5" type="ORF">IAD41_09885</name>
</gene>
<dbReference type="PANTHER" id="PTHR13778">
    <property type="entry name" value="GLYCOSYLTRANSFERASE 8 DOMAIN-CONTAINING PROTEIN"/>
    <property type="match status" value="1"/>
</dbReference>
<accession>A0A9D1FXK6</accession>
<dbReference type="AlphaFoldDB" id="A0A9D1FXK6"/>
<dbReference type="InterPro" id="IPR025536">
    <property type="entry name" value="DUF4422"/>
</dbReference>
<feature type="domain" description="DUF4422" evidence="4">
    <location>
        <begin position="8"/>
        <end position="257"/>
    </location>
</feature>
<dbReference type="CDD" id="cd04194">
    <property type="entry name" value="GT8_A4GalT_like"/>
    <property type="match status" value="1"/>
</dbReference>
<dbReference type="Proteomes" id="UP000824139">
    <property type="component" value="Unassembled WGS sequence"/>
</dbReference>
<reference evidence="5" key="1">
    <citation type="submission" date="2020-10" db="EMBL/GenBank/DDBJ databases">
        <authorList>
            <person name="Gilroy R."/>
        </authorList>
    </citation>
    <scope>NUCLEOTIDE SEQUENCE</scope>
    <source>
        <strain evidence="5">CHK152-2994</strain>
    </source>
</reference>
<evidence type="ECO:0000256" key="3">
    <source>
        <dbReference type="ARBA" id="ARBA00022723"/>
    </source>
</evidence>
<keyword evidence="3" id="KW-0479">Metal-binding</keyword>
<sequence length="587" mass="69408">MKSEKDIKIFVTYKDKHKIIETDIIKPIQTGRAIADEAFEGMIGDDTGENISAENPYYAELSAQYWAWKNYDKIGNPDYIGFMHYRRHFIFNEQYKSEMDDKKSQFGYSAYVFKSITDEYLSQIHLDDQHIKETVKDTDIIFIKKANAKYLNCKNGREDFSKNCYGSHPEDYDKCMQLIEKLHPDYAEEIAELNKGPYRYFYNMFIMKKDEFFEYSQFLFPILDEFKKQVDIKNYSQKASRVLGYMGEFILSLYAFKKHKDSTKNIKELYSSFILDTKENVEINPAFETNNNVIAMSSSNEYVPYLSTCLESLKSVADKNQNYDIIIFERSITEKNKQILKKQIERENISLRFVNPMNILTNYDLQFPKHYNLECYFRLTSPLILKNFGKVLFTDVDLLFLKDPSIIYNEDITNYPLAACQDLIMDAFVNNTSDSLNWAKYLRETLELVDIYKYFNTGVMLINIKYFNENNLSRKILELVAKNQYRILEQDGLNAFFKTNIKYIDTAWNFPVANIYYEAILCLMPQYCLSKYEKDAADPNIMHFAGRPKPWYAPEENRAHVWWSYARKTPFYEEILKRMTMSGIALP</sequence>
<dbReference type="InterPro" id="IPR002495">
    <property type="entry name" value="Glyco_trans_8"/>
</dbReference>
<dbReference type="GO" id="GO:0046872">
    <property type="term" value="F:metal ion binding"/>
    <property type="evidence" value="ECO:0007669"/>
    <property type="project" value="UniProtKB-KW"/>
</dbReference>
<organism evidence="5 6">
    <name type="scientific">Candidatus Scatenecus faecavium</name>
    <dbReference type="NCBI Taxonomy" id="2840915"/>
    <lineage>
        <taxon>Bacteria</taxon>
        <taxon>Candidatus Scatenecus</taxon>
    </lineage>
</organism>
<protein>
    <submittedName>
        <fullName evidence="5">DUF4422 domain-containing protein</fullName>
    </submittedName>
</protein>
<dbReference type="EMBL" id="DVJO01000217">
    <property type="protein sequence ID" value="HIS83900.1"/>
    <property type="molecule type" value="Genomic_DNA"/>
</dbReference>
<evidence type="ECO:0000259" key="4">
    <source>
        <dbReference type="Pfam" id="PF14393"/>
    </source>
</evidence>
<comment type="caution">
    <text evidence="5">The sequence shown here is derived from an EMBL/GenBank/DDBJ whole genome shotgun (WGS) entry which is preliminary data.</text>
</comment>
<keyword evidence="1" id="KW-0328">Glycosyltransferase</keyword>
<proteinExistence type="predicted"/>
<dbReference type="InterPro" id="IPR050748">
    <property type="entry name" value="Glycosyltrans_8_dom-fam"/>
</dbReference>
<dbReference type="GO" id="GO:0016757">
    <property type="term" value="F:glycosyltransferase activity"/>
    <property type="evidence" value="ECO:0007669"/>
    <property type="project" value="UniProtKB-KW"/>
</dbReference>
<reference evidence="5" key="2">
    <citation type="journal article" date="2021" name="PeerJ">
        <title>Extensive microbial diversity within the chicken gut microbiome revealed by metagenomics and culture.</title>
        <authorList>
            <person name="Gilroy R."/>
            <person name="Ravi A."/>
            <person name="Getino M."/>
            <person name="Pursley I."/>
            <person name="Horton D.L."/>
            <person name="Alikhan N.F."/>
            <person name="Baker D."/>
            <person name="Gharbi K."/>
            <person name="Hall N."/>
            <person name="Watson M."/>
            <person name="Adriaenssens E.M."/>
            <person name="Foster-Nyarko E."/>
            <person name="Jarju S."/>
            <person name="Secka A."/>
            <person name="Antonio M."/>
            <person name="Oren A."/>
            <person name="Chaudhuri R.R."/>
            <person name="La Ragione R."/>
            <person name="Hildebrand F."/>
            <person name="Pallen M.J."/>
        </authorList>
    </citation>
    <scope>NUCLEOTIDE SEQUENCE</scope>
    <source>
        <strain evidence="5">CHK152-2994</strain>
    </source>
</reference>
<feature type="non-terminal residue" evidence="5">
    <location>
        <position position="587"/>
    </location>
</feature>
<evidence type="ECO:0000313" key="6">
    <source>
        <dbReference type="Proteomes" id="UP000824139"/>
    </source>
</evidence>
<evidence type="ECO:0000256" key="2">
    <source>
        <dbReference type="ARBA" id="ARBA00022679"/>
    </source>
</evidence>